<feature type="transmembrane region" description="Helical" evidence="7">
    <location>
        <begin position="119"/>
        <end position="137"/>
    </location>
</feature>
<dbReference type="RefSeq" id="WP_250196272.1">
    <property type="nucleotide sequence ID" value="NZ_CP097635.1"/>
</dbReference>
<dbReference type="EC" id="2.7.13.3" evidence="2"/>
<dbReference type="EMBL" id="CP097635">
    <property type="protein sequence ID" value="URI08050.1"/>
    <property type="molecule type" value="Genomic_DNA"/>
</dbReference>
<evidence type="ECO:0000259" key="8">
    <source>
        <dbReference type="PROSITE" id="PS50109"/>
    </source>
</evidence>
<gene>
    <name evidence="9" type="ORF">MW290_05575</name>
</gene>
<dbReference type="SUPFAM" id="SSF47384">
    <property type="entry name" value="Homodimeric domain of signal transducing histidine kinase"/>
    <property type="match status" value="1"/>
</dbReference>
<dbReference type="PANTHER" id="PTHR42878">
    <property type="entry name" value="TWO-COMPONENT HISTIDINE KINASE"/>
    <property type="match status" value="1"/>
</dbReference>
<evidence type="ECO:0000313" key="10">
    <source>
        <dbReference type="Proteomes" id="UP001056201"/>
    </source>
</evidence>
<dbReference type="InterPro" id="IPR003661">
    <property type="entry name" value="HisK_dim/P_dom"/>
</dbReference>
<reference evidence="9" key="1">
    <citation type="submission" date="2022-05" db="EMBL/GenBank/DDBJ databases">
        <title>An RpoN-dependent PEP-CTERM gene is involved in floc formation of an Aquincola tertiaricarbonis strain.</title>
        <authorList>
            <person name="Qiu D."/>
            <person name="Xia M."/>
        </authorList>
    </citation>
    <scope>NUCLEOTIDE SEQUENCE</scope>
    <source>
        <strain evidence="9">RN12</strain>
    </source>
</reference>
<dbReference type="SMART" id="SM00387">
    <property type="entry name" value="HATPase_c"/>
    <property type="match status" value="1"/>
</dbReference>
<name>A0ABY4S5S9_AQUTE</name>
<dbReference type="Proteomes" id="UP001056201">
    <property type="component" value="Chromosome 1"/>
</dbReference>
<keyword evidence="10" id="KW-1185">Reference proteome</keyword>
<evidence type="ECO:0000256" key="5">
    <source>
        <dbReference type="ARBA" id="ARBA00022777"/>
    </source>
</evidence>
<keyword evidence="7" id="KW-0472">Membrane</keyword>
<organism evidence="9 10">
    <name type="scientific">Aquincola tertiaricarbonis</name>
    <dbReference type="NCBI Taxonomy" id="391953"/>
    <lineage>
        <taxon>Bacteria</taxon>
        <taxon>Pseudomonadati</taxon>
        <taxon>Pseudomonadota</taxon>
        <taxon>Betaproteobacteria</taxon>
        <taxon>Burkholderiales</taxon>
        <taxon>Sphaerotilaceae</taxon>
        <taxon>Aquincola</taxon>
    </lineage>
</organism>
<evidence type="ECO:0000256" key="1">
    <source>
        <dbReference type="ARBA" id="ARBA00000085"/>
    </source>
</evidence>
<evidence type="ECO:0000256" key="6">
    <source>
        <dbReference type="SAM" id="MobiDB-lite"/>
    </source>
</evidence>
<feature type="transmembrane region" description="Helical" evidence="7">
    <location>
        <begin position="6"/>
        <end position="24"/>
    </location>
</feature>
<evidence type="ECO:0000313" key="9">
    <source>
        <dbReference type="EMBL" id="URI08050.1"/>
    </source>
</evidence>
<evidence type="ECO:0000256" key="3">
    <source>
        <dbReference type="ARBA" id="ARBA00022553"/>
    </source>
</evidence>
<feature type="compositionally biased region" description="Pro residues" evidence="6">
    <location>
        <begin position="459"/>
        <end position="470"/>
    </location>
</feature>
<feature type="transmembrane region" description="Helical" evidence="7">
    <location>
        <begin position="31"/>
        <end position="52"/>
    </location>
</feature>
<sequence>MQQVLAGGGALTLGVLALLFWFVWQRLRYPSAPWFCACFAAAAMLYAAYAALGTDLLGGVLQPLVAARLVVALLFGQALIQLTGLPRPWRRRLSRALLAYGVLAYLIVVALALGRQGQMMVWMPVALAQVLLFAWMARREPGQGHTLVCLALLILPLAYATAAALSLPLTWVRYQAPAPFVLVAMAALMVRMTREREQLATALQQRTQAERALQDSHARLDLHVRERTQELELLLQHQDSFNRSVAHDLRGPVGSIAAYARVLLETLDQQNPALLRSGLQRLADSADQVVRTLQALLRLARASEVKLQRQPVPLGPLAQAALAEVLQADGQPDDRRAVQLLPLPQVVGDGEVLRQLFVNLLANALKFSRGAAPPRVVVGCQQAADGTEVFYVRDNGAGFSMAHAQRLFQPFVRLHGRAYEGTGVGLSICQRIVHRHGGEIWAESQPGVGTVFRFTLGRPRPPQHLPPPVAAPHAPTFSAPAAPGS</sequence>
<keyword evidence="5 9" id="KW-0418">Kinase</keyword>
<feature type="transmembrane region" description="Helical" evidence="7">
    <location>
        <begin position="144"/>
        <end position="165"/>
    </location>
</feature>
<dbReference type="InterPro" id="IPR004358">
    <property type="entry name" value="Sig_transdc_His_kin-like_C"/>
</dbReference>
<dbReference type="InterPro" id="IPR003594">
    <property type="entry name" value="HATPase_dom"/>
</dbReference>
<dbReference type="InterPro" id="IPR050351">
    <property type="entry name" value="BphY/WalK/GraS-like"/>
</dbReference>
<dbReference type="Gene3D" id="3.30.565.10">
    <property type="entry name" value="Histidine kinase-like ATPase, C-terminal domain"/>
    <property type="match status" value="1"/>
</dbReference>
<dbReference type="GO" id="GO:0016301">
    <property type="term" value="F:kinase activity"/>
    <property type="evidence" value="ECO:0007669"/>
    <property type="project" value="UniProtKB-KW"/>
</dbReference>
<evidence type="ECO:0000256" key="7">
    <source>
        <dbReference type="SAM" id="Phobius"/>
    </source>
</evidence>
<dbReference type="SUPFAM" id="SSF55874">
    <property type="entry name" value="ATPase domain of HSP90 chaperone/DNA topoisomerase II/histidine kinase"/>
    <property type="match status" value="1"/>
</dbReference>
<dbReference type="CDD" id="cd00082">
    <property type="entry name" value="HisKA"/>
    <property type="match status" value="1"/>
</dbReference>
<accession>A0ABY4S5S9</accession>
<dbReference type="PROSITE" id="PS50109">
    <property type="entry name" value="HIS_KIN"/>
    <property type="match status" value="1"/>
</dbReference>
<evidence type="ECO:0000256" key="4">
    <source>
        <dbReference type="ARBA" id="ARBA00022679"/>
    </source>
</evidence>
<dbReference type="Pfam" id="PF00512">
    <property type="entry name" value="HisKA"/>
    <property type="match status" value="1"/>
</dbReference>
<dbReference type="InterPro" id="IPR036097">
    <property type="entry name" value="HisK_dim/P_sf"/>
</dbReference>
<dbReference type="InterPro" id="IPR005467">
    <property type="entry name" value="His_kinase_dom"/>
</dbReference>
<protein>
    <recommendedName>
        <fullName evidence="2">histidine kinase</fullName>
        <ecNumber evidence="2">2.7.13.3</ecNumber>
    </recommendedName>
</protein>
<dbReference type="Gene3D" id="1.10.287.130">
    <property type="match status" value="1"/>
</dbReference>
<dbReference type="PRINTS" id="PR00344">
    <property type="entry name" value="BCTRLSENSOR"/>
</dbReference>
<comment type="catalytic activity">
    <reaction evidence="1">
        <text>ATP + protein L-histidine = ADP + protein N-phospho-L-histidine.</text>
        <dbReference type="EC" id="2.7.13.3"/>
    </reaction>
</comment>
<dbReference type="InterPro" id="IPR036890">
    <property type="entry name" value="HATPase_C_sf"/>
</dbReference>
<feature type="region of interest" description="Disordered" evidence="6">
    <location>
        <begin position="459"/>
        <end position="485"/>
    </location>
</feature>
<evidence type="ECO:0000256" key="2">
    <source>
        <dbReference type="ARBA" id="ARBA00012438"/>
    </source>
</evidence>
<feature type="transmembrane region" description="Helical" evidence="7">
    <location>
        <begin position="97"/>
        <end position="113"/>
    </location>
</feature>
<feature type="transmembrane region" description="Helical" evidence="7">
    <location>
        <begin position="64"/>
        <end position="85"/>
    </location>
</feature>
<proteinExistence type="predicted"/>
<keyword evidence="7" id="KW-0812">Transmembrane</keyword>
<dbReference type="SMART" id="SM00388">
    <property type="entry name" value="HisKA"/>
    <property type="match status" value="1"/>
</dbReference>
<keyword evidence="3" id="KW-0597">Phosphoprotein</keyword>
<dbReference type="Pfam" id="PF02518">
    <property type="entry name" value="HATPase_c"/>
    <property type="match status" value="1"/>
</dbReference>
<feature type="domain" description="Histidine kinase" evidence="8">
    <location>
        <begin position="244"/>
        <end position="460"/>
    </location>
</feature>
<keyword evidence="4" id="KW-0808">Transferase</keyword>
<dbReference type="PANTHER" id="PTHR42878:SF15">
    <property type="entry name" value="BACTERIOPHYTOCHROME"/>
    <property type="match status" value="1"/>
</dbReference>
<keyword evidence="7" id="KW-1133">Transmembrane helix</keyword>